<dbReference type="GO" id="GO:0000976">
    <property type="term" value="F:transcription cis-regulatory region binding"/>
    <property type="evidence" value="ECO:0007669"/>
    <property type="project" value="TreeGrafter"/>
</dbReference>
<dbReference type="GO" id="GO:0003700">
    <property type="term" value="F:DNA-binding transcription factor activity"/>
    <property type="evidence" value="ECO:0007669"/>
    <property type="project" value="TreeGrafter"/>
</dbReference>
<organism evidence="7 8">
    <name type="scientific">Cellulomonas soli</name>
    <dbReference type="NCBI Taxonomy" id="931535"/>
    <lineage>
        <taxon>Bacteria</taxon>
        <taxon>Bacillati</taxon>
        <taxon>Actinomycetota</taxon>
        <taxon>Actinomycetes</taxon>
        <taxon>Micrococcales</taxon>
        <taxon>Cellulomonadaceae</taxon>
        <taxon>Cellulomonas</taxon>
    </lineage>
</organism>
<dbReference type="Gene3D" id="1.10.357.10">
    <property type="entry name" value="Tetracycline Repressor, domain 2"/>
    <property type="match status" value="1"/>
</dbReference>
<comment type="caution">
    <text evidence="7">The sequence shown here is derived from an EMBL/GenBank/DDBJ whole genome shotgun (WGS) entry which is preliminary data.</text>
</comment>
<evidence type="ECO:0000256" key="5">
    <source>
        <dbReference type="PROSITE-ProRule" id="PRU00335"/>
    </source>
</evidence>
<evidence type="ECO:0000313" key="8">
    <source>
        <dbReference type="Proteomes" id="UP000321798"/>
    </source>
</evidence>
<evidence type="ECO:0000313" key="7">
    <source>
        <dbReference type="EMBL" id="GEP68919.1"/>
    </source>
</evidence>
<dbReference type="InterPro" id="IPR050109">
    <property type="entry name" value="HTH-type_TetR-like_transc_reg"/>
</dbReference>
<evidence type="ECO:0000256" key="4">
    <source>
        <dbReference type="ARBA" id="ARBA00023163"/>
    </source>
</evidence>
<evidence type="ECO:0000259" key="6">
    <source>
        <dbReference type="PROSITE" id="PS50977"/>
    </source>
</evidence>
<dbReference type="InterPro" id="IPR039538">
    <property type="entry name" value="BetI_C"/>
</dbReference>
<dbReference type="RefSeq" id="WP_146952700.1">
    <property type="nucleotide sequence ID" value="NZ_BAABBJ010000003.1"/>
</dbReference>
<evidence type="ECO:0000256" key="2">
    <source>
        <dbReference type="ARBA" id="ARBA00023015"/>
    </source>
</evidence>
<dbReference type="SUPFAM" id="SSF48498">
    <property type="entry name" value="Tetracyclin repressor-like, C-terminal domain"/>
    <property type="match status" value="1"/>
</dbReference>
<accession>A0A512PCI5</accession>
<dbReference type="PANTHER" id="PTHR30055:SF228">
    <property type="entry name" value="TRANSCRIPTIONAL REGULATOR-RELATED"/>
    <property type="match status" value="1"/>
</dbReference>
<dbReference type="InterPro" id="IPR001647">
    <property type="entry name" value="HTH_TetR"/>
</dbReference>
<keyword evidence="4" id="KW-0804">Transcription</keyword>
<dbReference type="EMBL" id="BKAL01000005">
    <property type="protein sequence ID" value="GEP68919.1"/>
    <property type="molecule type" value="Genomic_DNA"/>
</dbReference>
<dbReference type="AlphaFoldDB" id="A0A512PCI5"/>
<name>A0A512PCI5_9CELL</name>
<evidence type="ECO:0000256" key="3">
    <source>
        <dbReference type="ARBA" id="ARBA00023125"/>
    </source>
</evidence>
<gene>
    <name evidence="7" type="ORF">CSO01_16340</name>
</gene>
<dbReference type="OrthoDB" id="5242433at2"/>
<keyword evidence="2" id="KW-0805">Transcription regulation</keyword>
<dbReference type="Proteomes" id="UP000321798">
    <property type="component" value="Unassembled WGS sequence"/>
</dbReference>
<dbReference type="PROSITE" id="PS50977">
    <property type="entry name" value="HTH_TETR_2"/>
    <property type="match status" value="1"/>
</dbReference>
<keyword evidence="3 5" id="KW-0238">DNA-binding</keyword>
<feature type="domain" description="HTH tetR-type" evidence="6">
    <location>
        <begin position="8"/>
        <end position="68"/>
    </location>
</feature>
<dbReference type="InterPro" id="IPR009057">
    <property type="entry name" value="Homeodomain-like_sf"/>
</dbReference>
<feature type="DNA-binding region" description="H-T-H motif" evidence="5">
    <location>
        <begin position="31"/>
        <end position="50"/>
    </location>
</feature>
<dbReference type="InterPro" id="IPR036271">
    <property type="entry name" value="Tet_transcr_reg_TetR-rel_C_sf"/>
</dbReference>
<protein>
    <recommendedName>
        <fullName evidence="6">HTH tetR-type domain-containing protein</fullName>
    </recommendedName>
</protein>
<sequence>MPRRVDHAQRRREIVEATLRVVHRVGLEGATTRAIADEAGCTLSVLAHFFGNKDAILLAAQAAVYDRIVQRAFRISGDRMGLSALQQALEAALPLDEERRVDAAANAAFAAAALTHPQLAEERRRSRQDIRRVLYGCLTEAREVGELRDDVDDAATVHEFFVLVEGAALSEILDPGEAGVSPRSLRLATALVERLRRPGSASTLPLAPAALAATR</sequence>
<keyword evidence="1" id="KW-0678">Repressor</keyword>
<reference evidence="7 8" key="1">
    <citation type="submission" date="2019-07" db="EMBL/GenBank/DDBJ databases">
        <title>Whole genome shotgun sequence of Cellulomonas soli NBRC 109434.</title>
        <authorList>
            <person name="Hosoyama A."/>
            <person name="Uohara A."/>
            <person name="Ohji S."/>
            <person name="Ichikawa N."/>
        </authorList>
    </citation>
    <scope>NUCLEOTIDE SEQUENCE [LARGE SCALE GENOMIC DNA]</scope>
    <source>
        <strain evidence="7 8">NBRC 109434</strain>
    </source>
</reference>
<dbReference type="PANTHER" id="PTHR30055">
    <property type="entry name" value="HTH-TYPE TRANSCRIPTIONAL REGULATOR RUTR"/>
    <property type="match status" value="1"/>
</dbReference>
<evidence type="ECO:0000256" key="1">
    <source>
        <dbReference type="ARBA" id="ARBA00022491"/>
    </source>
</evidence>
<dbReference type="SUPFAM" id="SSF46689">
    <property type="entry name" value="Homeodomain-like"/>
    <property type="match status" value="1"/>
</dbReference>
<proteinExistence type="predicted"/>
<dbReference type="Pfam" id="PF00440">
    <property type="entry name" value="TetR_N"/>
    <property type="match status" value="1"/>
</dbReference>
<dbReference type="Pfam" id="PF13977">
    <property type="entry name" value="TetR_C_6"/>
    <property type="match status" value="1"/>
</dbReference>
<keyword evidence="8" id="KW-1185">Reference proteome</keyword>